<dbReference type="Proteomes" id="UP000186922">
    <property type="component" value="Unassembled WGS sequence"/>
</dbReference>
<gene>
    <name evidence="1" type="primary">RvY_02137</name>
    <name evidence="1" type="synonym">RvY_02137.1</name>
    <name evidence="1" type="ORF">RvY_02137-1</name>
</gene>
<evidence type="ECO:0000313" key="1">
    <source>
        <dbReference type="EMBL" id="GAU89605.1"/>
    </source>
</evidence>
<dbReference type="EMBL" id="BDGG01000001">
    <property type="protein sequence ID" value="GAU89605.1"/>
    <property type="molecule type" value="Genomic_DNA"/>
</dbReference>
<name>A0A1D1UMG4_RAMVA</name>
<dbReference type="AlphaFoldDB" id="A0A1D1UMG4"/>
<accession>A0A1D1UMG4</accession>
<organism evidence="1 2">
    <name type="scientific">Ramazzottius varieornatus</name>
    <name type="common">Water bear</name>
    <name type="synonym">Tardigrade</name>
    <dbReference type="NCBI Taxonomy" id="947166"/>
    <lineage>
        <taxon>Eukaryota</taxon>
        <taxon>Metazoa</taxon>
        <taxon>Ecdysozoa</taxon>
        <taxon>Tardigrada</taxon>
        <taxon>Eutardigrada</taxon>
        <taxon>Parachela</taxon>
        <taxon>Hypsibioidea</taxon>
        <taxon>Ramazzottiidae</taxon>
        <taxon>Ramazzottius</taxon>
    </lineage>
</organism>
<comment type="caution">
    <text evidence="1">The sequence shown here is derived from an EMBL/GenBank/DDBJ whole genome shotgun (WGS) entry which is preliminary data.</text>
</comment>
<reference evidence="1 2" key="1">
    <citation type="journal article" date="2016" name="Nat. Commun.">
        <title>Extremotolerant tardigrade genome and improved radiotolerance of human cultured cells by tardigrade-unique protein.</title>
        <authorList>
            <person name="Hashimoto T."/>
            <person name="Horikawa D.D."/>
            <person name="Saito Y."/>
            <person name="Kuwahara H."/>
            <person name="Kozuka-Hata H."/>
            <person name="Shin-I T."/>
            <person name="Minakuchi Y."/>
            <person name="Ohishi K."/>
            <person name="Motoyama A."/>
            <person name="Aizu T."/>
            <person name="Enomoto A."/>
            <person name="Kondo K."/>
            <person name="Tanaka S."/>
            <person name="Hara Y."/>
            <person name="Koshikawa S."/>
            <person name="Sagara H."/>
            <person name="Miura T."/>
            <person name="Yokobori S."/>
            <person name="Miyagawa K."/>
            <person name="Suzuki Y."/>
            <person name="Kubo T."/>
            <person name="Oyama M."/>
            <person name="Kohara Y."/>
            <person name="Fujiyama A."/>
            <person name="Arakawa K."/>
            <person name="Katayama T."/>
            <person name="Toyoda A."/>
            <person name="Kunieda T."/>
        </authorList>
    </citation>
    <scope>NUCLEOTIDE SEQUENCE [LARGE SCALE GENOMIC DNA]</scope>
    <source>
        <strain evidence="1 2">YOKOZUNA-1</strain>
    </source>
</reference>
<evidence type="ECO:0000313" key="2">
    <source>
        <dbReference type="Proteomes" id="UP000186922"/>
    </source>
</evidence>
<sequence>MCDYADEPFSDHFSFFRLTWLGWFRPGNWTYPLHLASFHFARHDSKLGGTRRGWENKFDRRKVCYCDSVAYIRASVHARRESLAQ</sequence>
<protein>
    <submittedName>
        <fullName evidence="1">Uncharacterized protein</fullName>
    </submittedName>
</protein>
<proteinExistence type="predicted"/>
<keyword evidence="2" id="KW-1185">Reference proteome</keyword>